<dbReference type="UniPathway" id="UPA00098">
    <property type="reaction ID" value="UER00361"/>
</dbReference>
<keyword evidence="9 17" id="KW-0521">NADP</keyword>
<reference evidence="21" key="1">
    <citation type="submission" date="2019-12" db="UniProtKB">
        <authorList>
            <consortium name="WormBaseParasite"/>
        </authorList>
    </citation>
    <scope>IDENTIFICATION</scope>
</reference>
<dbReference type="HAMAP" id="MF_01925">
    <property type="entry name" value="P5C_reductase"/>
    <property type="match status" value="1"/>
</dbReference>
<evidence type="ECO:0000256" key="2">
    <source>
        <dbReference type="ARBA" id="ARBA00005205"/>
    </source>
</evidence>
<dbReference type="InterPro" id="IPR028939">
    <property type="entry name" value="P5C_Rdtase_cat_N"/>
</dbReference>
<evidence type="ECO:0000256" key="15">
    <source>
        <dbReference type="ARBA" id="ARBA00050547"/>
    </source>
</evidence>
<feature type="binding site" evidence="17">
    <location>
        <position position="61"/>
    </location>
    <ligand>
        <name>NADPH</name>
        <dbReference type="ChEBI" id="CHEBI:57783"/>
    </ligand>
</feature>
<dbReference type="InterPro" id="IPR008927">
    <property type="entry name" value="6-PGluconate_DH-like_C_sf"/>
</dbReference>
<evidence type="ECO:0000256" key="9">
    <source>
        <dbReference type="ARBA" id="ARBA00022857"/>
    </source>
</evidence>
<keyword evidence="7" id="KW-0028">Amino-acid biosynthesis</keyword>
<organism evidence="20 21">
    <name type="scientific">Trichuris muris</name>
    <name type="common">Mouse whipworm</name>
    <dbReference type="NCBI Taxonomy" id="70415"/>
    <lineage>
        <taxon>Eukaryota</taxon>
        <taxon>Metazoa</taxon>
        <taxon>Ecdysozoa</taxon>
        <taxon>Nematoda</taxon>
        <taxon>Enoplea</taxon>
        <taxon>Dorylaimia</taxon>
        <taxon>Trichinellida</taxon>
        <taxon>Trichuridae</taxon>
        <taxon>Trichuris</taxon>
    </lineage>
</organism>
<dbReference type="InterPro" id="IPR029036">
    <property type="entry name" value="P5CR_dimer"/>
</dbReference>
<feature type="binding site" evidence="17">
    <location>
        <begin position="74"/>
        <end position="77"/>
    </location>
    <ligand>
        <name>NADP(+)</name>
        <dbReference type="ChEBI" id="CHEBI:58349"/>
    </ligand>
</feature>
<evidence type="ECO:0000256" key="3">
    <source>
        <dbReference type="ARBA" id="ARBA00005525"/>
    </source>
</evidence>
<evidence type="ECO:0000256" key="1">
    <source>
        <dbReference type="ARBA" id="ARBA00004496"/>
    </source>
</evidence>
<dbReference type="FunFam" id="3.40.50.720:FF:000190">
    <property type="entry name" value="Pyrroline-5-carboxylate reductase"/>
    <property type="match status" value="1"/>
</dbReference>
<dbReference type="NCBIfam" id="TIGR00112">
    <property type="entry name" value="proC"/>
    <property type="match status" value="1"/>
</dbReference>
<evidence type="ECO:0000256" key="4">
    <source>
        <dbReference type="ARBA" id="ARBA00012855"/>
    </source>
</evidence>
<evidence type="ECO:0000256" key="8">
    <source>
        <dbReference type="ARBA" id="ARBA00022650"/>
    </source>
</evidence>
<evidence type="ECO:0000259" key="18">
    <source>
        <dbReference type="Pfam" id="PF03807"/>
    </source>
</evidence>
<dbReference type="AlphaFoldDB" id="A0A5S6QUF5"/>
<evidence type="ECO:0000256" key="6">
    <source>
        <dbReference type="ARBA" id="ARBA00022490"/>
    </source>
</evidence>
<dbReference type="PANTHER" id="PTHR11645">
    <property type="entry name" value="PYRROLINE-5-CARBOXYLATE REDUCTASE"/>
    <property type="match status" value="1"/>
</dbReference>
<protein>
    <recommendedName>
        <fullName evidence="5">Pyrroline-5-carboxylate reductase</fullName>
        <ecNumber evidence="4">1.5.1.2</ecNumber>
    </recommendedName>
    <alternativeName>
        <fullName evidence="12">Pyrroline-5-carboxylate reductase 3</fullName>
    </alternativeName>
    <alternativeName>
        <fullName evidence="13">Pyrroline-5-carboxylate reductase-like protein</fullName>
    </alternativeName>
</protein>
<dbReference type="InterPro" id="IPR036291">
    <property type="entry name" value="NAD(P)-bd_dom_sf"/>
</dbReference>
<dbReference type="PIRSF" id="PIRSF000193">
    <property type="entry name" value="Pyrrol-5-carb_rd"/>
    <property type="match status" value="1"/>
</dbReference>
<dbReference type="Gene3D" id="1.10.3730.10">
    <property type="entry name" value="ProC C-terminal domain-like"/>
    <property type="match status" value="1"/>
</dbReference>
<dbReference type="SUPFAM" id="SSF48179">
    <property type="entry name" value="6-phosphogluconate dehydrogenase C-terminal domain-like"/>
    <property type="match status" value="1"/>
</dbReference>
<dbReference type="FunFam" id="1.10.3730.10:FF:000001">
    <property type="entry name" value="Pyrroline-5-carboxylate reductase"/>
    <property type="match status" value="1"/>
</dbReference>
<dbReference type="STRING" id="70415.A0A5S6QUF5"/>
<comment type="pathway">
    <text evidence="2">Amino-acid biosynthesis; L-proline biosynthesis; L-proline from L-glutamate 5-semialdehyde: step 1/1.</text>
</comment>
<keyword evidence="8" id="KW-0641">Proline biosynthesis</keyword>
<evidence type="ECO:0000256" key="10">
    <source>
        <dbReference type="ARBA" id="ARBA00023002"/>
    </source>
</evidence>
<dbReference type="InterPro" id="IPR000304">
    <property type="entry name" value="Pyrroline-COOH_reductase"/>
</dbReference>
<dbReference type="WBParaSite" id="TMUE_3000010758.1">
    <property type="protein sequence ID" value="TMUE_3000010758.1"/>
    <property type="gene ID" value="WBGene00293298"/>
</dbReference>
<evidence type="ECO:0000313" key="20">
    <source>
        <dbReference type="Proteomes" id="UP000046395"/>
    </source>
</evidence>
<evidence type="ECO:0000256" key="7">
    <source>
        <dbReference type="ARBA" id="ARBA00022605"/>
    </source>
</evidence>
<dbReference type="Pfam" id="PF14748">
    <property type="entry name" value="P5CR_dimer"/>
    <property type="match status" value="1"/>
</dbReference>
<dbReference type="GO" id="GO:0004735">
    <property type="term" value="F:pyrroline-5-carboxylate reductase activity"/>
    <property type="evidence" value="ECO:0007669"/>
    <property type="project" value="UniProtKB-EC"/>
</dbReference>
<dbReference type="EC" id="1.5.1.2" evidence="4"/>
<evidence type="ECO:0000256" key="16">
    <source>
        <dbReference type="ARBA" id="ARBA00052690"/>
    </source>
</evidence>
<sequence length="279" mass="29825">MDWSKVTVGFIGAGKMAQALIRGMTASGKLKASQLFASAPEWDVVNLNKLDQMNIRKTSDNVQLAKESDVIVLAVKPNLIKDVCNEIQQSVRSTNQKLLVSIAAGISTANIEKFCNKKYRVARVMPNTAVAVMEGTSLFCLGSTHMREDYLLVQEMFSSVGYVIELSEELFDAAIGLSSCGPAYMYLALEALAEGGVKLGLARDVALKLAAYTMKGAATMAIDTGTHPSILREEVESPGGATVCGVHELEKHAYKSALICAVEAAALKSAQLGNKMNDA</sequence>
<keyword evidence="6" id="KW-0963">Cytoplasm</keyword>
<accession>A0A5S6QUF5</accession>
<evidence type="ECO:0000259" key="19">
    <source>
        <dbReference type="Pfam" id="PF14748"/>
    </source>
</evidence>
<dbReference type="PANTHER" id="PTHR11645:SF0">
    <property type="entry name" value="PYRROLINE-5-CARBOXYLATE REDUCTASE 3"/>
    <property type="match status" value="1"/>
</dbReference>
<comment type="catalytic activity">
    <reaction evidence="15">
        <text>L-proline + NAD(+) = (S)-1-pyrroline-5-carboxylate + NADH + 2 H(+)</text>
        <dbReference type="Rhea" id="RHEA:14105"/>
        <dbReference type="ChEBI" id="CHEBI:15378"/>
        <dbReference type="ChEBI" id="CHEBI:17388"/>
        <dbReference type="ChEBI" id="CHEBI:57540"/>
        <dbReference type="ChEBI" id="CHEBI:57945"/>
        <dbReference type="ChEBI" id="CHEBI:60039"/>
        <dbReference type="EC" id="1.5.1.2"/>
    </reaction>
</comment>
<dbReference type="GO" id="GO:0005737">
    <property type="term" value="C:cytoplasm"/>
    <property type="evidence" value="ECO:0007669"/>
    <property type="project" value="UniProtKB-SubCell"/>
</dbReference>
<dbReference type="Pfam" id="PF03807">
    <property type="entry name" value="F420_oxidored"/>
    <property type="match status" value="1"/>
</dbReference>
<evidence type="ECO:0000256" key="12">
    <source>
        <dbReference type="ARBA" id="ARBA00039786"/>
    </source>
</evidence>
<name>A0A5S6QUF5_TRIMR</name>
<evidence type="ECO:0000313" key="21">
    <source>
        <dbReference type="WBParaSite" id="TMUE_3000010758.1"/>
    </source>
</evidence>
<comment type="subunit">
    <text evidence="11">Homodecamer; composed of 5 homodimers.</text>
</comment>
<evidence type="ECO:0000256" key="17">
    <source>
        <dbReference type="PIRSR" id="PIRSR000193-1"/>
    </source>
</evidence>
<feature type="domain" description="Pyrroline-5-carboxylate reductase catalytic N-terminal" evidence="18">
    <location>
        <begin position="7"/>
        <end position="105"/>
    </location>
</feature>
<dbReference type="GO" id="GO:0055129">
    <property type="term" value="P:L-proline biosynthetic process"/>
    <property type="evidence" value="ECO:0007669"/>
    <property type="project" value="UniProtKB-UniPathway"/>
</dbReference>
<dbReference type="Proteomes" id="UP000046395">
    <property type="component" value="Unassembled WGS sequence"/>
</dbReference>
<comment type="function">
    <text evidence="14">Oxidoreductase that catalyzes the last step in proline biosynthesis, which corresponds to the reduction of pyrroline-5-carboxylate (P5C) to L-proline using NAD(P)H. Proline is synthesized from either glutamate or ornithine; both are converted to P5C, and then to proline via pyrroline-5-carboxylate reductases (PYCRs). PYCR3 is exclusively linked to the biosynthesis of proline from ornithine.</text>
</comment>
<comment type="subcellular location">
    <subcellularLocation>
        <location evidence="1">Cytoplasm</location>
    </subcellularLocation>
</comment>
<keyword evidence="10" id="KW-0560">Oxidoreductase</keyword>
<evidence type="ECO:0000256" key="11">
    <source>
        <dbReference type="ARBA" id="ARBA00038523"/>
    </source>
</evidence>
<evidence type="ECO:0000256" key="5">
    <source>
        <dbReference type="ARBA" id="ARBA00021413"/>
    </source>
</evidence>
<feature type="domain" description="Pyrroline-5-carboxylate reductase dimerisation" evidence="19">
    <location>
        <begin position="168"/>
        <end position="272"/>
    </location>
</feature>
<evidence type="ECO:0000256" key="14">
    <source>
        <dbReference type="ARBA" id="ARBA00049975"/>
    </source>
</evidence>
<feature type="binding site" evidence="17">
    <location>
        <begin position="11"/>
        <end position="16"/>
    </location>
    <ligand>
        <name>NADP(+)</name>
        <dbReference type="ChEBI" id="CHEBI:58349"/>
    </ligand>
</feature>
<comment type="catalytic activity">
    <reaction evidence="16">
        <text>L-proline + NADP(+) = (S)-1-pyrroline-5-carboxylate + NADPH + 2 H(+)</text>
        <dbReference type="Rhea" id="RHEA:14109"/>
        <dbReference type="ChEBI" id="CHEBI:15378"/>
        <dbReference type="ChEBI" id="CHEBI:17388"/>
        <dbReference type="ChEBI" id="CHEBI:57783"/>
        <dbReference type="ChEBI" id="CHEBI:58349"/>
        <dbReference type="ChEBI" id="CHEBI:60039"/>
        <dbReference type="EC" id="1.5.1.2"/>
    </reaction>
</comment>
<evidence type="ECO:0000256" key="13">
    <source>
        <dbReference type="ARBA" id="ARBA00042532"/>
    </source>
</evidence>
<proteinExistence type="inferred from homology"/>
<dbReference type="SUPFAM" id="SSF51735">
    <property type="entry name" value="NAD(P)-binding Rossmann-fold domains"/>
    <property type="match status" value="1"/>
</dbReference>
<comment type="similarity">
    <text evidence="3">Belongs to the pyrroline-5-carboxylate reductase family.</text>
</comment>
<keyword evidence="20" id="KW-1185">Reference proteome</keyword>
<dbReference type="Gene3D" id="3.40.50.720">
    <property type="entry name" value="NAD(P)-binding Rossmann-like Domain"/>
    <property type="match status" value="1"/>
</dbReference>